<keyword evidence="2" id="KW-0472">Membrane</keyword>
<keyword evidence="2" id="KW-1133">Transmembrane helix</keyword>
<keyword evidence="2" id="KW-0812">Transmembrane</keyword>
<reference evidence="3" key="1">
    <citation type="submission" date="2015-07" db="EMBL/GenBank/DDBJ databases">
        <title>Transcriptome Assembly of Anthurium amnicola.</title>
        <authorList>
            <person name="Suzuki J."/>
        </authorList>
    </citation>
    <scope>NUCLEOTIDE SEQUENCE</scope>
</reference>
<keyword evidence="3" id="KW-0675">Receptor</keyword>
<dbReference type="PANTHER" id="PTHR37196:SF2">
    <property type="entry name" value="TRANSMEMBRANE PROTEIN"/>
    <property type="match status" value="1"/>
</dbReference>
<feature type="compositionally biased region" description="Polar residues" evidence="1">
    <location>
        <begin position="125"/>
        <end position="140"/>
    </location>
</feature>
<dbReference type="EMBL" id="GDJX01001232">
    <property type="protein sequence ID" value="JAT66704.1"/>
    <property type="molecule type" value="Transcribed_RNA"/>
</dbReference>
<proteinExistence type="predicted"/>
<evidence type="ECO:0000313" key="3">
    <source>
        <dbReference type="EMBL" id="JAT64887.1"/>
    </source>
</evidence>
<evidence type="ECO:0000256" key="1">
    <source>
        <dbReference type="SAM" id="MobiDB-lite"/>
    </source>
</evidence>
<gene>
    <name evidence="3" type="primary">CHRNB1_0</name>
    <name evidence="4" type="synonym">CHRNB1_1</name>
    <name evidence="3" type="ORF">g.37118</name>
    <name evidence="4" type="ORF">g.37120</name>
</gene>
<evidence type="ECO:0000313" key="4">
    <source>
        <dbReference type="EMBL" id="JAT66704.1"/>
    </source>
</evidence>
<feature type="region of interest" description="Disordered" evidence="1">
    <location>
        <begin position="110"/>
        <end position="140"/>
    </location>
</feature>
<name>A0A1D1ZDE6_9ARAE</name>
<dbReference type="PANTHER" id="PTHR37196">
    <property type="entry name" value="TRANSMEMBRANE PROTEIN"/>
    <property type="match status" value="1"/>
</dbReference>
<dbReference type="EMBL" id="GDJX01003049">
    <property type="protein sequence ID" value="JAT64887.1"/>
    <property type="molecule type" value="Transcribed_RNA"/>
</dbReference>
<dbReference type="AlphaFoldDB" id="A0A1D1ZDE6"/>
<protein>
    <submittedName>
        <fullName evidence="3">Acetylcholine receptor subunit beta</fullName>
    </submittedName>
</protein>
<accession>A0A1D1ZDE6</accession>
<feature type="transmembrane region" description="Helical" evidence="2">
    <location>
        <begin position="72"/>
        <end position="91"/>
    </location>
</feature>
<sequence length="140" mass="14769">MAAIGRLTPPLCSLLGGTLRQPESHRHLLLAAAGPQPPSPHLRLKAPRAAINASTALHLAVASPASAGDLSVLIPVSTVLLIVYLIANFVVPEIISKDLHHAEPNEDIWETDSKVDETLAKPSKPSGQSNKLSGSKSSRR</sequence>
<evidence type="ECO:0000256" key="2">
    <source>
        <dbReference type="SAM" id="Phobius"/>
    </source>
</evidence>
<organism evidence="3">
    <name type="scientific">Anthurium amnicola</name>
    <dbReference type="NCBI Taxonomy" id="1678845"/>
    <lineage>
        <taxon>Eukaryota</taxon>
        <taxon>Viridiplantae</taxon>
        <taxon>Streptophyta</taxon>
        <taxon>Embryophyta</taxon>
        <taxon>Tracheophyta</taxon>
        <taxon>Spermatophyta</taxon>
        <taxon>Magnoliopsida</taxon>
        <taxon>Liliopsida</taxon>
        <taxon>Araceae</taxon>
        <taxon>Pothoideae</taxon>
        <taxon>Potheae</taxon>
        <taxon>Anthurium</taxon>
    </lineage>
</organism>